<dbReference type="CDD" id="cd10434">
    <property type="entry name" value="GIY-YIG_UvrC_Cho"/>
    <property type="match status" value="1"/>
</dbReference>
<dbReference type="InterPro" id="IPR035901">
    <property type="entry name" value="GIY-YIG_endonuc_sf"/>
</dbReference>
<dbReference type="InterPro" id="IPR000305">
    <property type="entry name" value="GIY-YIG_endonuc"/>
</dbReference>
<organism evidence="3 4">
    <name type="scientific">Paenibacillus tritici</name>
    <dbReference type="NCBI Taxonomy" id="1873425"/>
    <lineage>
        <taxon>Bacteria</taxon>
        <taxon>Bacillati</taxon>
        <taxon>Bacillota</taxon>
        <taxon>Bacilli</taxon>
        <taxon>Bacillales</taxon>
        <taxon>Paenibacillaceae</taxon>
        <taxon>Paenibacillus</taxon>
    </lineage>
</organism>
<dbReference type="PANTHER" id="PTHR30562">
    <property type="entry name" value="UVRC/OXIDOREDUCTASE"/>
    <property type="match status" value="1"/>
</dbReference>
<reference evidence="3 4" key="1">
    <citation type="submission" date="2020-05" db="EMBL/GenBank/DDBJ databases">
        <title>Paenibacillus glebae, sp. nov., Paenibacillus humi sp. nov., Paenibacillus pedi sp. nov., Paenibacillus terrestris sp. nov. and Paenibacillus terricola sp. nov., isolated from a forest top soil sample.</title>
        <authorList>
            <person name="Qi S."/>
            <person name="Carlier A."/>
            <person name="Cnockaert M."/>
            <person name="Vandamme P."/>
        </authorList>
    </citation>
    <scope>NUCLEOTIDE SEQUENCE [LARGE SCALE GENOMIC DNA]</scope>
    <source>
        <strain evidence="3 4">LMG 29502</strain>
    </source>
</reference>
<dbReference type="RefSeq" id="WP_173133932.1">
    <property type="nucleotide sequence ID" value="NZ_JABMKX010000007.1"/>
</dbReference>
<name>A0ABX2DPQ4_9BACL</name>
<accession>A0ABX2DPQ4</accession>
<sequence length="363" mass="40616">MPATLTDKIANLPLTPGVYLMKDSLGHIIYVGKAKHLRKRVQSYFYNNKGHSPKVKQLVKHIRDLDYRLTDTEFEAFMLECQLIKELKPMYNRKMKNPLAYSYISIVDNGPYRQIEIGYEPSPQAGSLSYGPYTSRSTVERAVQGIKESQRILCSSPHSRTTRCLNHSLGLCIGMCGGGEAVKQYEAVMEQIIRLLNGNSSSIVSGLEARMEEAALRFDYETAAKYRDYLGAVHSLLHKEKVIGFTGENKNIVVLEPVDGQSCKLILIKGSVILYRTLLAAEDLSSGQLTGMITTAAREYFRSSSLVAATEEMSRHKIDEAQIIYSYLKSSSGHYLLVPQEWLEDDGRAELGEAMNELIGNAL</sequence>
<evidence type="ECO:0000259" key="1">
    <source>
        <dbReference type="PROSITE" id="PS50151"/>
    </source>
</evidence>
<feature type="domain" description="GIY-YIG" evidence="2">
    <location>
        <begin position="14"/>
        <end position="93"/>
    </location>
</feature>
<dbReference type="EMBL" id="JABMKX010000007">
    <property type="protein sequence ID" value="NQX46400.1"/>
    <property type="molecule type" value="Genomic_DNA"/>
</dbReference>
<dbReference type="PROSITE" id="PS50164">
    <property type="entry name" value="GIY_YIG"/>
    <property type="match status" value="1"/>
</dbReference>
<evidence type="ECO:0000313" key="4">
    <source>
        <dbReference type="Proteomes" id="UP000711047"/>
    </source>
</evidence>
<dbReference type="PROSITE" id="PS50151">
    <property type="entry name" value="UVR"/>
    <property type="match status" value="1"/>
</dbReference>
<dbReference type="Gene3D" id="3.40.1440.10">
    <property type="entry name" value="GIY-YIG endonuclease"/>
    <property type="match status" value="1"/>
</dbReference>
<dbReference type="SUPFAM" id="SSF82771">
    <property type="entry name" value="GIY-YIG endonuclease"/>
    <property type="match status" value="1"/>
</dbReference>
<dbReference type="Pfam" id="PF02151">
    <property type="entry name" value="UVR"/>
    <property type="match status" value="1"/>
</dbReference>
<dbReference type="InterPro" id="IPR047296">
    <property type="entry name" value="GIY-YIG_UvrC_Cho"/>
</dbReference>
<feature type="domain" description="UVR" evidence="1">
    <location>
        <begin position="201"/>
        <end position="236"/>
    </location>
</feature>
<evidence type="ECO:0000313" key="3">
    <source>
        <dbReference type="EMBL" id="NQX46400.1"/>
    </source>
</evidence>
<dbReference type="SUPFAM" id="SSF46600">
    <property type="entry name" value="C-terminal UvrC-binding domain of UvrB"/>
    <property type="match status" value="1"/>
</dbReference>
<dbReference type="InterPro" id="IPR036876">
    <property type="entry name" value="UVR_dom_sf"/>
</dbReference>
<dbReference type="PANTHER" id="PTHR30562:SF1">
    <property type="entry name" value="UVRABC SYSTEM PROTEIN C"/>
    <property type="match status" value="1"/>
</dbReference>
<gene>
    <name evidence="3" type="ORF">HQN87_13745</name>
</gene>
<dbReference type="Proteomes" id="UP000711047">
    <property type="component" value="Unassembled WGS sequence"/>
</dbReference>
<dbReference type="InterPro" id="IPR001943">
    <property type="entry name" value="UVR_dom"/>
</dbReference>
<comment type="caution">
    <text evidence="3">The sequence shown here is derived from an EMBL/GenBank/DDBJ whole genome shotgun (WGS) entry which is preliminary data.</text>
</comment>
<dbReference type="InterPro" id="IPR050066">
    <property type="entry name" value="UvrABC_protein_C"/>
</dbReference>
<keyword evidence="4" id="KW-1185">Reference proteome</keyword>
<dbReference type="Pfam" id="PF01541">
    <property type="entry name" value="GIY-YIG"/>
    <property type="match status" value="1"/>
</dbReference>
<proteinExistence type="predicted"/>
<evidence type="ECO:0000259" key="2">
    <source>
        <dbReference type="PROSITE" id="PS50164"/>
    </source>
</evidence>
<protein>
    <submittedName>
        <fullName evidence="3">GIY-YIG nuclease family protein</fullName>
    </submittedName>
</protein>
<dbReference type="SMART" id="SM00465">
    <property type="entry name" value="GIYc"/>
    <property type="match status" value="1"/>
</dbReference>